<evidence type="ECO:0000256" key="1">
    <source>
        <dbReference type="SAM" id="MobiDB-lite"/>
    </source>
</evidence>
<proteinExistence type="predicted"/>
<name>A0A6J4TC66_9ACTN</name>
<evidence type="ECO:0000256" key="2">
    <source>
        <dbReference type="SAM" id="Phobius"/>
    </source>
</evidence>
<keyword evidence="2" id="KW-1133">Transmembrane helix</keyword>
<dbReference type="AlphaFoldDB" id="A0A6J4TC66"/>
<feature type="region of interest" description="Disordered" evidence="1">
    <location>
        <begin position="35"/>
        <end position="64"/>
    </location>
</feature>
<keyword evidence="2" id="KW-0472">Membrane</keyword>
<feature type="transmembrane region" description="Helical" evidence="2">
    <location>
        <begin position="97"/>
        <end position="117"/>
    </location>
</feature>
<organism evidence="3">
    <name type="scientific">uncultured Solirubrobacteraceae bacterium</name>
    <dbReference type="NCBI Taxonomy" id="1162706"/>
    <lineage>
        <taxon>Bacteria</taxon>
        <taxon>Bacillati</taxon>
        <taxon>Actinomycetota</taxon>
        <taxon>Thermoleophilia</taxon>
        <taxon>Solirubrobacterales</taxon>
        <taxon>Solirubrobacteraceae</taxon>
        <taxon>environmental samples</taxon>
    </lineage>
</organism>
<protein>
    <submittedName>
        <fullName evidence="3">Uncharacterized protein</fullName>
    </submittedName>
</protein>
<accession>A0A6J4TC66</accession>
<sequence>MLEGPLRILSVVLSGLVLLGWVLFAVDETGEASRQTAAEVAGRQASARADPSPDQERAREAAHGSVREAIDDANDLLLSPFADLGAGSESRWVRRTVPAVLAFVVYGLGLGFLARFARGRA</sequence>
<evidence type="ECO:0000313" key="3">
    <source>
        <dbReference type="EMBL" id="CAA9519531.1"/>
    </source>
</evidence>
<dbReference type="EMBL" id="CADCVO010000522">
    <property type="protein sequence ID" value="CAA9519531.1"/>
    <property type="molecule type" value="Genomic_DNA"/>
</dbReference>
<gene>
    <name evidence="3" type="ORF">AVDCRST_MAG13-3285</name>
</gene>
<keyword evidence="2" id="KW-0812">Transmembrane</keyword>
<feature type="transmembrane region" description="Helical" evidence="2">
    <location>
        <begin position="6"/>
        <end position="26"/>
    </location>
</feature>
<reference evidence="3" key="1">
    <citation type="submission" date="2020-02" db="EMBL/GenBank/DDBJ databases">
        <authorList>
            <person name="Meier V. D."/>
        </authorList>
    </citation>
    <scope>NUCLEOTIDE SEQUENCE</scope>
    <source>
        <strain evidence="3">AVDCRST_MAG13</strain>
    </source>
</reference>
<feature type="compositionally biased region" description="Basic and acidic residues" evidence="1">
    <location>
        <begin position="54"/>
        <end position="64"/>
    </location>
</feature>